<evidence type="ECO:0008006" key="4">
    <source>
        <dbReference type="Google" id="ProtNLM"/>
    </source>
</evidence>
<protein>
    <recommendedName>
        <fullName evidence="4">Short chain amide porin</fullName>
    </recommendedName>
</protein>
<dbReference type="EMBL" id="JAINWA010000001">
    <property type="protein sequence ID" value="MCD1653443.1"/>
    <property type="molecule type" value="Genomic_DNA"/>
</dbReference>
<comment type="caution">
    <text evidence="2">The sequence shown here is derived from an EMBL/GenBank/DDBJ whole genome shotgun (WGS) entry which is preliminary data.</text>
</comment>
<reference evidence="2" key="1">
    <citation type="submission" date="2021-08" db="EMBL/GenBank/DDBJ databases">
        <title>Comparative analyses of Brucepasteria parasyntrophica and Teretinema zuelzerae.</title>
        <authorList>
            <person name="Song Y."/>
            <person name="Brune A."/>
        </authorList>
    </citation>
    <scope>NUCLEOTIDE SEQUENCE</scope>
    <source>
        <strain evidence="2">DSM 1903</strain>
    </source>
</reference>
<dbReference type="RefSeq" id="WP_230752431.1">
    <property type="nucleotide sequence ID" value="NZ_JAINWA010000001.1"/>
</dbReference>
<evidence type="ECO:0000256" key="1">
    <source>
        <dbReference type="SAM" id="SignalP"/>
    </source>
</evidence>
<organism evidence="2 3">
    <name type="scientific">Teretinema zuelzerae</name>
    <dbReference type="NCBI Taxonomy" id="156"/>
    <lineage>
        <taxon>Bacteria</taxon>
        <taxon>Pseudomonadati</taxon>
        <taxon>Spirochaetota</taxon>
        <taxon>Spirochaetia</taxon>
        <taxon>Spirochaetales</taxon>
        <taxon>Treponemataceae</taxon>
        <taxon>Teretinema</taxon>
    </lineage>
</organism>
<dbReference type="Proteomes" id="UP001198163">
    <property type="component" value="Unassembled WGS sequence"/>
</dbReference>
<keyword evidence="1" id="KW-0732">Signal</keyword>
<dbReference type="AlphaFoldDB" id="A0AAE3JHU8"/>
<gene>
    <name evidence="2" type="ORF">K7J14_01860</name>
</gene>
<accession>A0AAE3JHU8</accession>
<evidence type="ECO:0000313" key="3">
    <source>
        <dbReference type="Proteomes" id="UP001198163"/>
    </source>
</evidence>
<feature type="chain" id="PRO_5042076245" description="Short chain amide porin" evidence="1">
    <location>
        <begin position="24"/>
        <end position="397"/>
    </location>
</feature>
<feature type="signal peptide" evidence="1">
    <location>
        <begin position="1"/>
        <end position="23"/>
    </location>
</feature>
<keyword evidence="3" id="KW-1185">Reference proteome</keyword>
<sequence length="397" mass="43390">MKKRLRLITQAIVLASAMIPLFSADWGLELSNEGGIQDAGEFSLMTDHKETFWMTFPFNRKNTANLAIEGSLYASLPAGSEDLTYFADLDLFRFSASPVNKQGFKFSFDAGRIPMSDATGFILNQKIDGMELRFSFPFGNIDFSSGYTGLLNARSSKSVITADDGIDAVSDDIYAFGSKRVIGKVIIQIPQAIGNIDFVAEGVGQYDLRRYFTSSWQEIIDTAYGTISLSGPMMNKMYYSLTGTYQTGIQELADDGQASENSLLAAARLDLFPAKGNQLFAQFIYSPAPNDFFSGYIPITVQTAGNLFAGGYANLMRASAGWNFNPVKSFNLDFGGKVFMNSGETATQSGTYNATEITGGATIKATSDLRFRFDSSVLLPNSQDLQYETSLKAILEL</sequence>
<evidence type="ECO:0000313" key="2">
    <source>
        <dbReference type="EMBL" id="MCD1653443.1"/>
    </source>
</evidence>
<proteinExistence type="predicted"/>
<name>A0AAE3JHU8_9SPIR</name>